<keyword evidence="15" id="KW-0446">Lipid-binding</keyword>
<keyword evidence="10" id="KW-0378">Hydrolase</keyword>
<dbReference type="GO" id="GO:0006190">
    <property type="term" value="P:inosine salvage"/>
    <property type="evidence" value="ECO:0007669"/>
    <property type="project" value="InterPro"/>
</dbReference>
<dbReference type="InterPro" id="IPR009453">
    <property type="entry name" value="ISN1"/>
</dbReference>
<feature type="compositionally biased region" description="Low complexity" evidence="18">
    <location>
        <begin position="649"/>
        <end position="661"/>
    </location>
</feature>
<evidence type="ECO:0000256" key="11">
    <source>
        <dbReference type="ARBA" id="ARBA00022840"/>
    </source>
</evidence>
<dbReference type="GO" id="GO:0006869">
    <property type="term" value="P:lipid transport"/>
    <property type="evidence" value="ECO:0007669"/>
    <property type="project" value="UniProtKB-KW"/>
</dbReference>
<dbReference type="InterPro" id="IPR036412">
    <property type="entry name" value="HAD-like_sf"/>
</dbReference>
<dbReference type="GO" id="GO:0000287">
    <property type="term" value="F:magnesium ion binding"/>
    <property type="evidence" value="ECO:0007669"/>
    <property type="project" value="InterPro"/>
</dbReference>
<dbReference type="Pfam" id="PF06437">
    <property type="entry name" value="ISN1"/>
    <property type="match status" value="1"/>
</dbReference>
<dbReference type="EC" id="3.1.3.99" evidence="5"/>
<feature type="compositionally biased region" description="Low complexity" evidence="18">
    <location>
        <begin position="603"/>
        <end position="621"/>
    </location>
</feature>
<feature type="compositionally biased region" description="Pro residues" evidence="18">
    <location>
        <begin position="803"/>
        <end position="813"/>
    </location>
</feature>
<keyword evidence="13" id="KW-0445">Lipid transport</keyword>
<organism evidence="21 22">
    <name type="scientific">Coniochaeta pulveracea</name>
    <dbReference type="NCBI Taxonomy" id="177199"/>
    <lineage>
        <taxon>Eukaryota</taxon>
        <taxon>Fungi</taxon>
        <taxon>Dikarya</taxon>
        <taxon>Ascomycota</taxon>
        <taxon>Pezizomycotina</taxon>
        <taxon>Sordariomycetes</taxon>
        <taxon>Sordariomycetidae</taxon>
        <taxon>Coniochaetales</taxon>
        <taxon>Coniochaetaceae</taxon>
        <taxon>Coniochaeta</taxon>
    </lineage>
</organism>
<dbReference type="Pfam" id="PF15413">
    <property type="entry name" value="PH_11"/>
    <property type="match status" value="1"/>
</dbReference>
<dbReference type="GO" id="GO:0008253">
    <property type="term" value="F:5'-nucleotidase activity"/>
    <property type="evidence" value="ECO:0007669"/>
    <property type="project" value="InterPro"/>
</dbReference>
<name>A0A420XXU7_9PEZI</name>
<evidence type="ECO:0000256" key="8">
    <source>
        <dbReference type="ARBA" id="ARBA00022723"/>
    </source>
</evidence>
<dbReference type="Proteomes" id="UP000275385">
    <property type="component" value="Unassembled WGS sequence"/>
</dbReference>
<evidence type="ECO:0000256" key="16">
    <source>
        <dbReference type="ARBA" id="ARBA00023136"/>
    </source>
</evidence>
<keyword evidence="8" id="KW-0479">Metal-binding</keyword>
<dbReference type="Pfam" id="PF10296">
    <property type="entry name" value="MMM1"/>
    <property type="match status" value="1"/>
</dbReference>
<evidence type="ECO:0000256" key="1">
    <source>
        <dbReference type="ARBA" id="ARBA00001946"/>
    </source>
</evidence>
<comment type="caution">
    <text evidence="21">The sequence shown here is derived from an EMBL/GenBank/DDBJ whole genome shotgun (WGS) entry which is preliminary data.</text>
</comment>
<keyword evidence="11" id="KW-0067">ATP-binding</keyword>
<comment type="subcellular location">
    <subcellularLocation>
        <location evidence="2">Membrane</location>
    </subcellularLocation>
</comment>
<evidence type="ECO:0000256" key="5">
    <source>
        <dbReference type="ARBA" id="ARBA00012894"/>
    </source>
</evidence>
<evidence type="ECO:0000256" key="12">
    <source>
        <dbReference type="ARBA" id="ARBA00022842"/>
    </source>
</evidence>
<feature type="compositionally biased region" description="Basic and acidic residues" evidence="18">
    <location>
        <begin position="836"/>
        <end position="847"/>
    </location>
</feature>
<keyword evidence="19" id="KW-0812">Transmembrane</keyword>
<evidence type="ECO:0000313" key="21">
    <source>
        <dbReference type="EMBL" id="RKU40485.1"/>
    </source>
</evidence>
<comment type="similarity">
    <text evidence="3">Belongs to the ISN1 family.</text>
</comment>
<dbReference type="InterPro" id="IPR019411">
    <property type="entry name" value="MMM1_dom"/>
</dbReference>
<dbReference type="PANTHER" id="PTHR28213">
    <property type="entry name" value="IMP-SPECIFIC 5'-NUCLEOTIDASE 1"/>
    <property type="match status" value="1"/>
</dbReference>
<dbReference type="PANTHER" id="PTHR28213:SF1">
    <property type="entry name" value="IMP-SPECIFIC 5'-NUCLEOTIDASE 1"/>
    <property type="match status" value="1"/>
</dbReference>
<comment type="cofactor">
    <cofactor evidence="1">
        <name>Mg(2+)</name>
        <dbReference type="ChEBI" id="CHEBI:18420"/>
    </cofactor>
</comment>
<feature type="compositionally biased region" description="Basic and acidic residues" evidence="18">
    <location>
        <begin position="572"/>
        <end position="581"/>
    </location>
</feature>
<gene>
    <name evidence="21" type="ORF">DL546_000985</name>
</gene>
<dbReference type="SUPFAM" id="SSF56784">
    <property type="entry name" value="HAD-like"/>
    <property type="match status" value="1"/>
</dbReference>
<feature type="region of interest" description="Disordered" evidence="18">
    <location>
        <begin position="885"/>
        <end position="974"/>
    </location>
</feature>
<comment type="catalytic activity">
    <reaction evidence="17">
        <text>IMP + H2O = inosine + phosphate</text>
        <dbReference type="Rhea" id="RHEA:27718"/>
        <dbReference type="ChEBI" id="CHEBI:15377"/>
        <dbReference type="ChEBI" id="CHEBI:17596"/>
        <dbReference type="ChEBI" id="CHEBI:43474"/>
        <dbReference type="ChEBI" id="CHEBI:58053"/>
        <dbReference type="EC" id="3.1.3.99"/>
    </reaction>
</comment>
<feature type="compositionally biased region" description="Polar residues" evidence="18">
    <location>
        <begin position="941"/>
        <end position="954"/>
    </location>
</feature>
<dbReference type="CDD" id="cd21675">
    <property type="entry name" value="SMP_TEX2"/>
    <property type="match status" value="1"/>
</dbReference>
<dbReference type="GO" id="GO:0071592">
    <property type="term" value="P:nicotinic acid riboside biosynthetic process"/>
    <property type="evidence" value="ECO:0007669"/>
    <property type="project" value="TreeGrafter"/>
</dbReference>
<keyword evidence="14" id="KW-0546">Nucleotide metabolism</keyword>
<evidence type="ECO:0000256" key="17">
    <source>
        <dbReference type="ARBA" id="ARBA00047413"/>
    </source>
</evidence>
<feature type="compositionally biased region" description="Polar residues" evidence="18">
    <location>
        <begin position="704"/>
        <end position="717"/>
    </location>
</feature>
<dbReference type="OrthoDB" id="26740at2759"/>
<accession>A0A420XXU7</accession>
<dbReference type="GO" id="GO:0016020">
    <property type="term" value="C:membrane"/>
    <property type="evidence" value="ECO:0007669"/>
    <property type="project" value="UniProtKB-SubCell"/>
</dbReference>
<feature type="transmembrane region" description="Helical" evidence="19">
    <location>
        <begin position="7"/>
        <end position="28"/>
    </location>
</feature>
<sequence length="1391" mass="152974">MSSWTAFLLTYLFGGITFLPLVVLTVLIHAHFTFPVHKDDTAPRTEAAQNEIVQPGDDIAGLKAAQRDETKTWAANADNDVAAGYFGVSREYTPMGINAKPIERSTPVGSTTVTAPSPSVYQSMYRSLFDRKQLSNPLDGQNSSQRPKRVGNVFYLVLRHGHLMLFDDDEQLEVRHVISLAHHDVSLYSGGDTTPEGELFIKRNAICLSRRSDSPIVGADTRLSKPFYLFSENTSAKEDFYFALLRSQQQSAVADGAVPAPLNFDIKHIISLVQKLHSSEEHQQTRWLNAMIGRVFLGLYKTKDMENLIREKLTKKISRVNRPSFLSNITIQGIDTGEAAPYFTNLRLKDLTVEGECGMEADVRYTGKCRLEVAATARIELGSRLKAREVSLVLAVVINKLEGHMLFKIKPPPSNRIWFSFQSMPKLDMTIEPIVSSRQITYNVILRQIENRIKEVIAETLVLPFWDDVPFFRTEHKRWRGGIFDGDDEVASSPDPETALAQVGDVDDVDEYEQNGAEETGVGQPLKAKSHSLPVIEALPKHNGFFGRKKGEQRSNGSLASSASASATSVDTKQENVPERRAMRRSSFMGSAAPTTGTDVTNVEAVKPASASSPPSRSISVLQDLSASPPATDTVSNPATDPYRPYITSRSSKSSQSSLSSREVTDSEKDADNQDAKELEKTPVARHGAASSAESHDDSSSQSPTVSMKGSIRSQTGLLARNLLGRKDYPSADATGHPSSPPTMTEREQQRKNAIAAVTNVAASAKRWGLNALQRNNDGPKHGGSREHEPPLDLKQPMGRGRPLPPPGTPLPMPERKTKTAPAPMLRRKPVLAPQPDHHHGDTELGHSAHPTPPPLPKRRSQLVTESSHEAGDVGMLVVAAPVESEPTTPVAATQPNQQRSNYFQPCMQDVDDTPDTEIDEGHDNQRGPARRSGLDLVSPTRVTSQDTVSTPGSGSARDPAEGQETAPDGDYSAWVDNVNTSQSEWIKGLLAVPFVLYSQPTGVFEGKAGTGDLQIKAREEAHRRYSEIFRDVEVMIDDYIHHQRDENPLPSKLQLLVPTIGPFFTRLPLEAGFKYQDRKRYISSRRFVSPSFNDIRLILNSAQIMAVTTYGALQLATFDGDVTLYDDGQSLEPDSPVIPRMLNLLRQNVRIGIVTAAGYTTAERYYSRLHGLLDAMSVSEGLTSAQRQNLIIMGGEANYLFEYSPSSPHLLAPVSRERWLTPEMASWAEDDISQLLDVAEAALRDCVKNLNLPAVVLRKDRAVGIVAQPPEIRIPRESLEETVLVVQKILEMSDIGRSRRVPFCAFNGGRDVFVDIGDKSWGVAVCQRWFGGEGNMIRAESTLHVGDQFLSAGANDFRARSVGTTAWIASPAETVELLDELADLMGKKLS</sequence>
<evidence type="ECO:0000256" key="14">
    <source>
        <dbReference type="ARBA" id="ARBA00023080"/>
    </source>
</evidence>
<evidence type="ECO:0000256" key="4">
    <source>
        <dbReference type="ARBA" id="ARBA00011881"/>
    </source>
</evidence>
<dbReference type="InterPro" id="IPR031468">
    <property type="entry name" value="SMP_LBD"/>
</dbReference>
<evidence type="ECO:0000256" key="18">
    <source>
        <dbReference type="SAM" id="MobiDB-lite"/>
    </source>
</evidence>
<evidence type="ECO:0000256" key="9">
    <source>
        <dbReference type="ARBA" id="ARBA00022741"/>
    </source>
</evidence>
<feature type="compositionally biased region" description="Low complexity" evidence="18">
    <location>
        <begin position="555"/>
        <end position="569"/>
    </location>
</feature>
<evidence type="ECO:0000313" key="22">
    <source>
        <dbReference type="Proteomes" id="UP000275385"/>
    </source>
</evidence>
<keyword evidence="22" id="KW-1185">Reference proteome</keyword>
<protein>
    <recommendedName>
        <fullName evidence="6">IMP-specific 5'-nucleotidase 1</fullName>
        <ecNumber evidence="5">3.1.3.99</ecNumber>
    </recommendedName>
</protein>
<dbReference type="PROSITE" id="PS51847">
    <property type="entry name" value="SMP"/>
    <property type="match status" value="1"/>
</dbReference>
<dbReference type="STRING" id="177199.A0A420XXU7"/>
<feature type="compositionally biased region" description="Basic and acidic residues" evidence="18">
    <location>
        <begin position="778"/>
        <end position="792"/>
    </location>
</feature>
<keyword evidence="7" id="KW-0813">Transport</keyword>
<feature type="compositionally biased region" description="Polar residues" evidence="18">
    <location>
        <begin position="886"/>
        <end position="904"/>
    </location>
</feature>
<evidence type="ECO:0000256" key="6">
    <source>
        <dbReference type="ARBA" id="ARBA00015544"/>
    </source>
</evidence>
<feature type="compositionally biased region" description="Polar residues" evidence="18">
    <location>
        <begin position="623"/>
        <end position="639"/>
    </location>
</feature>
<feature type="compositionally biased region" description="Basic and acidic residues" evidence="18">
    <location>
        <begin position="663"/>
        <end position="683"/>
    </location>
</feature>
<evidence type="ECO:0000256" key="15">
    <source>
        <dbReference type="ARBA" id="ARBA00023121"/>
    </source>
</evidence>
<keyword evidence="12" id="KW-0460">Magnesium</keyword>
<feature type="compositionally biased region" description="Acidic residues" evidence="18">
    <location>
        <begin position="910"/>
        <end position="919"/>
    </location>
</feature>
<feature type="domain" description="SMP-LTD" evidence="20">
    <location>
        <begin position="281"/>
        <end position="472"/>
    </location>
</feature>
<evidence type="ECO:0000256" key="3">
    <source>
        <dbReference type="ARBA" id="ARBA00005307"/>
    </source>
</evidence>
<evidence type="ECO:0000259" key="20">
    <source>
        <dbReference type="PROSITE" id="PS51847"/>
    </source>
</evidence>
<evidence type="ECO:0000256" key="13">
    <source>
        <dbReference type="ARBA" id="ARBA00023055"/>
    </source>
</evidence>
<dbReference type="GO" id="GO:0005524">
    <property type="term" value="F:ATP binding"/>
    <property type="evidence" value="ECO:0007669"/>
    <property type="project" value="UniProtKB-KW"/>
</dbReference>
<proteinExistence type="inferred from homology"/>
<comment type="subunit">
    <text evidence="4">Homotetramer.</text>
</comment>
<keyword evidence="9" id="KW-0547">Nucleotide-binding</keyword>
<reference evidence="21 22" key="1">
    <citation type="submission" date="2018-08" db="EMBL/GenBank/DDBJ databases">
        <title>Draft genome of the lignicolous fungus Coniochaeta pulveracea.</title>
        <authorList>
            <person name="Borstlap C.J."/>
            <person name="De Witt R.N."/>
            <person name="Botha A."/>
            <person name="Volschenk H."/>
        </authorList>
    </citation>
    <scope>NUCLEOTIDE SEQUENCE [LARGE SCALE GENOMIC DNA]</scope>
    <source>
        <strain evidence="21 22">CAB683</strain>
    </source>
</reference>
<evidence type="ECO:0000256" key="7">
    <source>
        <dbReference type="ARBA" id="ARBA00022448"/>
    </source>
</evidence>
<keyword evidence="19" id="KW-1133">Transmembrane helix</keyword>
<dbReference type="EMBL" id="QVQW01000101">
    <property type="protein sequence ID" value="RKU40485.1"/>
    <property type="molecule type" value="Genomic_DNA"/>
</dbReference>
<evidence type="ECO:0000256" key="10">
    <source>
        <dbReference type="ARBA" id="ARBA00022801"/>
    </source>
</evidence>
<evidence type="ECO:0000256" key="19">
    <source>
        <dbReference type="SAM" id="Phobius"/>
    </source>
</evidence>
<keyword evidence="16 19" id="KW-0472">Membrane</keyword>
<dbReference type="GO" id="GO:0071590">
    <property type="term" value="P:nicotinamide riboside biosynthetic process"/>
    <property type="evidence" value="ECO:0007669"/>
    <property type="project" value="TreeGrafter"/>
</dbReference>
<feature type="region of interest" description="Disordered" evidence="18">
    <location>
        <begin position="543"/>
        <end position="757"/>
    </location>
</feature>
<evidence type="ECO:0000256" key="2">
    <source>
        <dbReference type="ARBA" id="ARBA00004370"/>
    </source>
</evidence>
<dbReference type="GO" id="GO:0009117">
    <property type="term" value="P:nucleotide metabolic process"/>
    <property type="evidence" value="ECO:0007669"/>
    <property type="project" value="UniProtKB-KW"/>
</dbReference>
<dbReference type="GO" id="GO:0008289">
    <property type="term" value="F:lipid binding"/>
    <property type="evidence" value="ECO:0007669"/>
    <property type="project" value="UniProtKB-KW"/>
</dbReference>
<feature type="region of interest" description="Disordered" evidence="18">
    <location>
        <begin position="769"/>
        <end position="873"/>
    </location>
</feature>